<evidence type="ECO:0000313" key="3">
    <source>
        <dbReference type="EMBL" id="MDN3205510.1"/>
    </source>
</evidence>
<reference evidence="3" key="1">
    <citation type="submission" date="2023-06" db="EMBL/GenBank/DDBJ databases">
        <title>Robiginitalea aurantiacus sp. nov. and Algoriphagus sediminis sp. nov., isolated from coastal sediment.</title>
        <authorList>
            <person name="Zhou Z.Y."/>
            <person name="An J."/>
            <person name="Jia Y.W."/>
            <person name="Du Z.J."/>
        </authorList>
    </citation>
    <scope>NUCLEOTIDE SEQUENCE</scope>
    <source>
        <strain evidence="3">C2-7</strain>
    </source>
</reference>
<gene>
    <name evidence="3" type="ORF">QVH07_15220</name>
</gene>
<keyword evidence="1" id="KW-0472">Membrane</keyword>
<sequence length="262" mass="29046">MPANRSSNDSGLIFGFIIIAIGVLILLNKLGFFIPGWILSWPMILVAIGTFTLVKHGFRSFFGSIMLGLGLYFLFEREFGFDFGIERYIFPVALILLGLYFVTQRRKENKILSDIDSQINKSMKEAKDSMNSSLGGEKQSNPFTSAGSTFNDRLNIDAIFSGVDKRVMSKNFQGGKLTAAFGGIDIDFTQADFKGIATLQVDVIFGGMKLVVPPHWDVRTEVSNIAAGVEDKRIYRDSEVDPEKVLLLRGTVLFGGLEIKSF</sequence>
<evidence type="ECO:0000259" key="2">
    <source>
        <dbReference type="Pfam" id="PF22570"/>
    </source>
</evidence>
<feature type="transmembrane region" description="Helical" evidence="1">
    <location>
        <begin position="12"/>
        <end position="28"/>
    </location>
</feature>
<feature type="domain" description="LiaF transmembrane" evidence="2">
    <location>
        <begin position="13"/>
        <end position="107"/>
    </location>
</feature>
<comment type="caution">
    <text evidence="3">The sequence shown here is derived from an EMBL/GenBank/DDBJ whole genome shotgun (WGS) entry which is preliminary data.</text>
</comment>
<dbReference type="PANTHER" id="PTHR40763:SF5">
    <property type="entry name" value="MEMBRANE PROTEIN"/>
    <property type="match status" value="1"/>
</dbReference>
<evidence type="ECO:0000256" key="1">
    <source>
        <dbReference type="SAM" id="Phobius"/>
    </source>
</evidence>
<dbReference type="InterPro" id="IPR054331">
    <property type="entry name" value="LiaF_TM"/>
</dbReference>
<dbReference type="RefSeq" id="WP_290002020.1">
    <property type="nucleotide sequence ID" value="NZ_JAUEPH010000007.1"/>
</dbReference>
<dbReference type="PANTHER" id="PTHR40763">
    <property type="entry name" value="MEMBRANE PROTEIN-RELATED"/>
    <property type="match status" value="1"/>
</dbReference>
<keyword evidence="4" id="KW-1185">Reference proteome</keyword>
<keyword evidence="1" id="KW-0812">Transmembrane</keyword>
<feature type="transmembrane region" description="Helical" evidence="1">
    <location>
        <begin position="87"/>
        <end position="103"/>
    </location>
</feature>
<evidence type="ECO:0000313" key="4">
    <source>
        <dbReference type="Proteomes" id="UP001171916"/>
    </source>
</evidence>
<organism evidence="3 4">
    <name type="scientific">Algoriphagus sediminis</name>
    <dbReference type="NCBI Taxonomy" id="3057113"/>
    <lineage>
        <taxon>Bacteria</taxon>
        <taxon>Pseudomonadati</taxon>
        <taxon>Bacteroidota</taxon>
        <taxon>Cytophagia</taxon>
        <taxon>Cytophagales</taxon>
        <taxon>Cyclobacteriaceae</taxon>
        <taxon>Algoriphagus</taxon>
    </lineage>
</organism>
<protein>
    <recommendedName>
        <fullName evidence="2">LiaF transmembrane domain-containing protein</fullName>
    </recommendedName>
</protein>
<dbReference type="Pfam" id="PF22570">
    <property type="entry name" value="LiaF-TM"/>
    <property type="match status" value="1"/>
</dbReference>
<feature type="transmembrane region" description="Helical" evidence="1">
    <location>
        <begin position="34"/>
        <end position="51"/>
    </location>
</feature>
<dbReference type="EMBL" id="JAUEPH010000007">
    <property type="protein sequence ID" value="MDN3205510.1"/>
    <property type="molecule type" value="Genomic_DNA"/>
</dbReference>
<keyword evidence="1" id="KW-1133">Transmembrane helix</keyword>
<name>A0ABT7YG70_9BACT</name>
<accession>A0ABT7YG70</accession>
<proteinExistence type="predicted"/>
<dbReference type="Proteomes" id="UP001171916">
    <property type="component" value="Unassembled WGS sequence"/>
</dbReference>